<comment type="caution">
    <text evidence="2">The sequence shown here is derived from an EMBL/GenBank/DDBJ whole genome shotgun (WGS) entry which is preliminary data.</text>
</comment>
<gene>
    <name evidence="2" type="ORF">GMARGA_LOCUS22514</name>
</gene>
<organism evidence="2 3">
    <name type="scientific">Gigaspora margarita</name>
    <dbReference type="NCBI Taxonomy" id="4874"/>
    <lineage>
        <taxon>Eukaryota</taxon>
        <taxon>Fungi</taxon>
        <taxon>Fungi incertae sedis</taxon>
        <taxon>Mucoromycota</taxon>
        <taxon>Glomeromycotina</taxon>
        <taxon>Glomeromycetes</taxon>
        <taxon>Diversisporales</taxon>
        <taxon>Gigasporaceae</taxon>
        <taxon>Gigaspora</taxon>
    </lineage>
</organism>
<feature type="non-terminal residue" evidence="2">
    <location>
        <position position="1"/>
    </location>
</feature>
<feature type="region of interest" description="Disordered" evidence="1">
    <location>
        <begin position="20"/>
        <end position="52"/>
    </location>
</feature>
<dbReference type="EMBL" id="CAJVQB010021796">
    <property type="protein sequence ID" value="CAG8798003.1"/>
    <property type="molecule type" value="Genomic_DNA"/>
</dbReference>
<protein>
    <submittedName>
        <fullName evidence="2">39524_t:CDS:1</fullName>
    </submittedName>
</protein>
<keyword evidence="3" id="KW-1185">Reference proteome</keyword>
<accession>A0ABN7VT46</accession>
<dbReference type="Proteomes" id="UP000789901">
    <property type="component" value="Unassembled WGS sequence"/>
</dbReference>
<evidence type="ECO:0000313" key="2">
    <source>
        <dbReference type="EMBL" id="CAG8798003.1"/>
    </source>
</evidence>
<evidence type="ECO:0000256" key="1">
    <source>
        <dbReference type="SAM" id="MobiDB-lite"/>
    </source>
</evidence>
<name>A0ABN7VT46_GIGMA</name>
<proteinExistence type="predicted"/>
<evidence type="ECO:0000313" key="3">
    <source>
        <dbReference type="Proteomes" id="UP000789901"/>
    </source>
</evidence>
<sequence>SGKAHPIYVQANEKISRIQPNYNQPLQSIDQHKQTAQISTTHHSPNNTSLQK</sequence>
<reference evidence="2 3" key="1">
    <citation type="submission" date="2021-06" db="EMBL/GenBank/DDBJ databases">
        <authorList>
            <person name="Kallberg Y."/>
            <person name="Tangrot J."/>
            <person name="Rosling A."/>
        </authorList>
    </citation>
    <scope>NUCLEOTIDE SEQUENCE [LARGE SCALE GENOMIC DNA]</scope>
    <source>
        <strain evidence="2 3">120-4 pot B 10/14</strain>
    </source>
</reference>